<feature type="region of interest" description="Disordered" evidence="2">
    <location>
        <begin position="661"/>
        <end position="693"/>
    </location>
</feature>
<accession>A0A2K9YER1</accession>
<feature type="compositionally biased region" description="Low complexity" evidence="2">
    <location>
        <begin position="57"/>
        <end position="132"/>
    </location>
</feature>
<feature type="transmembrane region" description="Helical" evidence="3">
    <location>
        <begin position="1577"/>
        <end position="1596"/>
    </location>
</feature>
<sequence length="1597" mass="157390">MYDLCNAQVVLFLLITFSRNTAAYPSVALLGSGGSSNTLITISTQLSFNSSSTILSGTQSPSTSSSGNLPTTSSSLTQSSSSSGPPTISSTWSSSQLSNTGLSTLSSSKASSSTQVASSPSSSPSESISPSAGFQSYGTLPGASRRPLVSTVPSESPIPSQSNGPPYPYPGQGTLTQPGSGTATSTNPALNTATLSGQSGAFTFGTESGTKNIGIIAPSGSVLGPLGSGGSVIAGIFPPSLNPLATVASGSGRSAFAPFITNGPMPGGVGTGATVPASITAAPPPISFLNGQPVFAANATLPPTYDSGILSLAYLGGNCSMSPGTDGYNAKSCSCVNSIVEWYYSYATATITTQQCQSTMIEGIATGAQSLGCSYNTVTELATPYVAPTDCCNKCHVRASAVQLVYWPPEPTNAPNTSSPSNYSITAAPAALGPEPSGVVSNGFTFVSPSVYVVYSGISAQASCVALLNSQTQVGPEYTVTRAYAPDALSSARCVAPGSEGMGIAYYFNGPGPPGYLQGIFNGWEAINYAELANPPPDSVLLSRYQSCFSNPIGSVFASQMFATPQLSFPPDVTDIDPEWETWGAGTCTPIDLGVMDPPRALGSATALGPGVVTAAISPDMISTGAAAPGITAALPYDPRPSPLFNAPSFLFHETALIDPSLSLDQNPGPSNPAAVIPGSDPVLSADPDNESPAAMSLLSQALDPSPTPQGVAAPQSQVAPTNNPITLAPIQPAPAAPIPTNVPATPAPVVPVAQPLPSINNQPILQNTNSDLIIGGSTTLAPGSQTTLEGHAISNGGSNVVVDGNTQALQAPAAPWSQPAPAVVAAGQPAPSIGGRPILQDGNSNLIVGGSTTLAPGSQTIVAGQTVSNGASNVVVDGNTQALQPPSEPSQVAAPAIVAPSQPPPQVGGQPVLQNANSELIIAGVTVPPNSQTVVAGHTVSNGANKVVIDGSTQALQPQPTIAPAPVLPSVGGQAIVQNPNSDLVVGGSTIPSGSQALVAGHTVSNGGNKVVVDGNTQALPAPTAAAPMDQIVQVSNGNLEIGGQVVAPGSQATVSGHVVNFANPTQVVVDGTTNAIAPITSHIPLIVGGQTAYQAPGGGLIVGTSTIAPGSQATISRQVFSLDGSSSVAVDGRTYSLPPTQNAYIMQAAQPASTAPITLSNGLVVTPAASAATPGAYPALNLPNGAVISAGGPTAVVSGTTYSVLPSNQGLLVNGASTLALPSLPSAPQSIFSVAGQTFTAAPTGFSIAGTTISPGGQAVTISGTAISLNSFSQLQIGSSTIGLGQSPETVGPEVFTVAGQTFTAAPTGFPIAGSSLTPGGSPVYLSGTLVSLDASSHLQIGSFTINLGINTASATQSVFVVAGQTFTAEPTGFAIAGTTLTPGGTAVTISGTPVSLAPGGTLAVGSSTIALPSQTVFTVGGQTFTAEPTGFTIASTSISPGQAVTISGTIVSLGPSGALVVGSNTMSLPTQSVFTVDGQTFTAEPTGFVLEGATVAPGAPGVTVSGVNISLGTNSVLHIGSQTLATLGAAATSSNVVSGNSTGAGIGGAIVSAFGAPPSGPTGVHSGGGSRAKVWRIGLVGFVGVMVGAVAWVM</sequence>
<evidence type="ECO:0000256" key="4">
    <source>
        <dbReference type="SAM" id="SignalP"/>
    </source>
</evidence>
<feature type="compositionally biased region" description="Polar residues" evidence="2">
    <location>
        <begin position="151"/>
        <end position="164"/>
    </location>
</feature>
<keyword evidence="4" id="KW-0732">Signal</keyword>
<feature type="chain" id="PRO_5014662497" evidence="4">
    <location>
        <begin position="24"/>
        <end position="1597"/>
    </location>
</feature>
<keyword evidence="3" id="KW-1133">Transmembrane helix</keyword>
<organism evidence="5">
    <name type="scientific">Cladonia uncialis subsp. uncialis</name>
    <dbReference type="NCBI Taxonomy" id="180999"/>
    <lineage>
        <taxon>Eukaryota</taxon>
        <taxon>Fungi</taxon>
        <taxon>Dikarya</taxon>
        <taxon>Ascomycota</taxon>
        <taxon>Pezizomycotina</taxon>
        <taxon>Lecanoromycetes</taxon>
        <taxon>OSLEUM clade</taxon>
        <taxon>Lecanoromycetidae</taxon>
        <taxon>Lecanorales</taxon>
        <taxon>Lecanorineae</taxon>
        <taxon>Cladoniaceae</taxon>
        <taxon>Cladonia</taxon>
    </lineage>
</organism>
<proteinExistence type="predicted"/>
<name>A0A2K9YER1_CLAUC</name>
<dbReference type="PANTHER" id="PTHR13037">
    <property type="entry name" value="FORMIN"/>
    <property type="match status" value="1"/>
</dbReference>
<evidence type="ECO:0000256" key="3">
    <source>
        <dbReference type="SAM" id="Phobius"/>
    </source>
</evidence>
<evidence type="ECO:0000256" key="2">
    <source>
        <dbReference type="SAM" id="MobiDB-lite"/>
    </source>
</evidence>
<reference evidence="5" key="1">
    <citation type="submission" date="2017-12" db="EMBL/GenBank/DDBJ databases">
        <title>Genome Sequencing Reveals a Rich Biosynthetic Potential.</title>
        <authorList>
            <person name="Bertrand R.L."/>
            <person name="Abdel-Hameed M.E."/>
            <person name="Sorensen J.L."/>
        </authorList>
    </citation>
    <scope>NUCLEOTIDE SEQUENCE</scope>
</reference>
<dbReference type="PANTHER" id="PTHR13037:SF24">
    <property type="entry name" value="POLYCOMB PROTEIN PCL-RELATED"/>
    <property type="match status" value="1"/>
</dbReference>
<keyword evidence="3" id="KW-0812">Transmembrane</keyword>
<protein>
    <submittedName>
        <fullName evidence="5">Uncharacterized protein</fullName>
    </submittedName>
</protein>
<feature type="compositionally biased region" description="Polar residues" evidence="2">
    <location>
        <begin position="173"/>
        <end position="190"/>
    </location>
</feature>
<evidence type="ECO:0000256" key="1">
    <source>
        <dbReference type="ARBA" id="ARBA00022581"/>
    </source>
</evidence>
<keyword evidence="3" id="KW-0472">Membrane</keyword>
<evidence type="ECO:0000313" key="5">
    <source>
        <dbReference type="EMBL" id="AUW31298.1"/>
    </source>
</evidence>
<dbReference type="EMBL" id="MG777504">
    <property type="protein sequence ID" value="AUW31298.1"/>
    <property type="molecule type" value="Genomic_DNA"/>
</dbReference>
<keyword evidence="1" id="KW-0945">Host-virus interaction</keyword>
<feature type="region of interest" description="Disordered" evidence="2">
    <location>
        <begin position="57"/>
        <end position="190"/>
    </location>
</feature>
<feature type="signal peptide" evidence="4">
    <location>
        <begin position="1"/>
        <end position="23"/>
    </location>
</feature>